<dbReference type="EMBL" id="CM018035">
    <property type="protein sequence ID" value="KAA8542313.1"/>
    <property type="molecule type" value="Genomic_DNA"/>
</dbReference>
<reference evidence="7 8" key="1">
    <citation type="submission" date="2019-09" db="EMBL/GenBank/DDBJ databases">
        <title>A chromosome-level genome assembly of the Chinese tupelo Nyssa sinensis.</title>
        <authorList>
            <person name="Yang X."/>
            <person name="Kang M."/>
            <person name="Yang Y."/>
            <person name="Xiong H."/>
            <person name="Wang M."/>
            <person name="Zhang Z."/>
            <person name="Wang Z."/>
            <person name="Wu H."/>
            <person name="Ma T."/>
            <person name="Liu J."/>
            <person name="Xi Z."/>
        </authorList>
    </citation>
    <scope>NUCLEOTIDE SEQUENCE [LARGE SCALE GENOMIC DNA]</scope>
    <source>
        <strain evidence="7">J267</strain>
        <tissue evidence="7">Leaf</tissue>
    </source>
</reference>
<dbReference type="InterPro" id="IPR032675">
    <property type="entry name" value="LRR_dom_sf"/>
</dbReference>
<keyword evidence="2" id="KW-1003">Cell membrane</keyword>
<keyword evidence="5" id="KW-0677">Repeat</keyword>
<evidence type="ECO:0000256" key="3">
    <source>
        <dbReference type="ARBA" id="ARBA00022614"/>
    </source>
</evidence>
<dbReference type="Proteomes" id="UP000325577">
    <property type="component" value="Linkage Group LG12"/>
</dbReference>
<proteinExistence type="predicted"/>
<dbReference type="GO" id="GO:0005886">
    <property type="term" value="C:plasma membrane"/>
    <property type="evidence" value="ECO:0007669"/>
    <property type="project" value="UniProtKB-SubCell"/>
</dbReference>
<dbReference type="AlphaFoldDB" id="A0A5J5BGK6"/>
<dbReference type="GO" id="GO:0051707">
    <property type="term" value="P:response to other organism"/>
    <property type="evidence" value="ECO:0007669"/>
    <property type="project" value="UniProtKB-ARBA"/>
</dbReference>
<dbReference type="FunFam" id="3.80.10.10:FF:000269">
    <property type="entry name" value="Piriformospora indica-insensitive protein 2"/>
    <property type="match status" value="1"/>
</dbReference>
<evidence type="ECO:0000256" key="4">
    <source>
        <dbReference type="ARBA" id="ARBA00022729"/>
    </source>
</evidence>
<dbReference type="InterPro" id="IPR001611">
    <property type="entry name" value="Leu-rich_rpt"/>
</dbReference>
<dbReference type="Gene3D" id="3.80.10.10">
    <property type="entry name" value="Ribonuclease Inhibitor"/>
    <property type="match status" value="3"/>
</dbReference>
<dbReference type="SUPFAM" id="SSF52058">
    <property type="entry name" value="L domain-like"/>
    <property type="match status" value="1"/>
</dbReference>
<accession>A0A5J5BGK6</accession>
<sequence>MKNIIIKIQYSTFVLFLFVGLYILCISSSTTEADNLAPMEKKEQEALYSAIQGFVGKWWNGSDLYPDPCGWTPIQGVFCDLFNGSWYVTAINIGPVYDNSLNCTPNSKFRHHLFKLKHLKTLSFYNYFIFPLRNPVTIPISNWDKLENSLESLEFRSNRGLIGAIPTIFGCLKNLRSLVLLENGLTGELPIEIGNLVNLRRLVLAGNHLVGQIPASLGSLNKLLIFDSSRNFLSGSLPFTFGGLTSLLKLDLSNNLLEGVLPIEIGNLKNLTLLDLSNGKFSGGLSKSLQETGGDLMRIQWENLQNLEILDLSNMGLTGEIPESMTELKRLRFLGLNNNSLSGSVSSRFEAMPCISALYLHGNNFTGTLEFSGWFYGKMGSHFQASNNPNLCYSAGLMASSHVPFGVKPCQQEKKNS</sequence>
<evidence type="ECO:0000256" key="1">
    <source>
        <dbReference type="ARBA" id="ARBA00004236"/>
    </source>
</evidence>
<dbReference type="PANTHER" id="PTHR48004">
    <property type="entry name" value="OS01G0149700 PROTEIN"/>
    <property type="match status" value="1"/>
</dbReference>
<gene>
    <name evidence="7" type="ORF">F0562_023551</name>
</gene>
<dbReference type="Pfam" id="PF00560">
    <property type="entry name" value="LRR_1"/>
    <property type="match status" value="3"/>
</dbReference>
<dbReference type="InterPro" id="IPR052941">
    <property type="entry name" value="StomDev_PlantInt_Reg"/>
</dbReference>
<evidence type="ECO:0000313" key="8">
    <source>
        <dbReference type="Proteomes" id="UP000325577"/>
    </source>
</evidence>
<keyword evidence="3" id="KW-0433">Leucine-rich repeat</keyword>
<protein>
    <recommendedName>
        <fullName evidence="9">Leucine-rich repeat-containing N-terminal plant-type domain-containing protein</fullName>
    </recommendedName>
</protein>
<dbReference type="PANTHER" id="PTHR48004:SF55">
    <property type="entry name" value="LEUCINE-RICH REPEAT (LRR) FAMILY PROTEIN-RELATED"/>
    <property type="match status" value="1"/>
</dbReference>
<evidence type="ECO:0000256" key="2">
    <source>
        <dbReference type="ARBA" id="ARBA00022475"/>
    </source>
</evidence>
<keyword evidence="4" id="KW-0732">Signal</keyword>
<evidence type="ECO:0000256" key="6">
    <source>
        <dbReference type="ARBA" id="ARBA00023136"/>
    </source>
</evidence>
<name>A0A5J5BGK6_9ASTE</name>
<dbReference type="FunFam" id="3.80.10.10:FF:000375">
    <property type="entry name" value="Piriformospora indica-insensitive protein 2"/>
    <property type="match status" value="1"/>
</dbReference>
<organism evidence="7 8">
    <name type="scientific">Nyssa sinensis</name>
    <dbReference type="NCBI Taxonomy" id="561372"/>
    <lineage>
        <taxon>Eukaryota</taxon>
        <taxon>Viridiplantae</taxon>
        <taxon>Streptophyta</taxon>
        <taxon>Embryophyta</taxon>
        <taxon>Tracheophyta</taxon>
        <taxon>Spermatophyta</taxon>
        <taxon>Magnoliopsida</taxon>
        <taxon>eudicotyledons</taxon>
        <taxon>Gunneridae</taxon>
        <taxon>Pentapetalae</taxon>
        <taxon>asterids</taxon>
        <taxon>Cornales</taxon>
        <taxon>Nyssaceae</taxon>
        <taxon>Nyssa</taxon>
    </lineage>
</organism>
<keyword evidence="8" id="KW-1185">Reference proteome</keyword>
<keyword evidence="6" id="KW-0472">Membrane</keyword>
<evidence type="ECO:0000313" key="7">
    <source>
        <dbReference type="EMBL" id="KAA8542313.1"/>
    </source>
</evidence>
<evidence type="ECO:0000256" key="5">
    <source>
        <dbReference type="ARBA" id="ARBA00022737"/>
    </source>
</evidence>
<evidence type="ECO:0008006" key="9">
    <source>
        <dbReference type="Google" id="ProtNLM"/>
    </source>
</evidence>
<dbReference type="OrthoDB" id="676979at2759"/>
<comment type="subcellular location">
    <subcellularLocation>
        <location evidence="1">Cell membrane</location>
    </subcellularLocation>
</comment>